<feature type="transmembrane region" description="Helical" evidence="20">
    <location>
        <begin position="12"/>
        <end position="40"/>
    </location>
</feature>
<dbReference type="AlphaFoldDB" id="A0A926D356"/>
<evidence type="ECO:0000256" key="3">
    <source>
        <dbReference type="ARBA" id="ARBA00005042"/>
    </source>
</evidence>
<keyword evidence="16" id="KW-1208">Phospholipid metabolism</keyword>
<evidence type="ECO:0000313" key="22">
    <source>
        <dbReference type="Proteomes" id="UP000623172"/>
    </source>
</evidence>
<protein>
    <recommendedName>
        <fullName evidence="7 18">CDP-diacylglycerol--glycerol-3-phosphate 3-phosphatidyltransferase</fullName>
        <ecNumber evidence="6 18">2.7.8.5</ecNumber>
    </recommendedName>
</protein>
<feature type="transmembrane region" description="Helical" evidence="20">
    <location>
        <begin position="127"/>
        <end position="147"/>
    </location>
</feature>
<evidence type="ECO:0000256" key="18">
    <source>
        <dbReference type="NCBIfam" id="TIGR00560"/>
    </source>
</evidence>
<evidence type="ECO:0000256" key="19">
    <source>
        <dbReference type="RuleBase" id="RU003750"/>
    </source>
</evidence>
<dbReference type="PANTHER" id="PTHR14269:SF62">
    <property type="entry name" value="CDP-DIACYLGLYCEROL--GLYCEROL-3-PHOSPHATE 3-PHOSPHATIDYLTRANSFERASE 1, CHLOROPLASTIC"/>
    <property type="match status" value="1"/>
</dbReference>
<dbReference type="NCBIfam" id="TIGR00560">
    <property type="entry name" value="pgsA"/>
    <property type="match status" value="1"/>
</dbReference>
<comment type="similarity">
    <text evidence="5 19">Belongs to the CDP-alcohol phosphatidyltransferase class-I family.</text>
</comment>
<dbReference type="PANTHER" id="PTHR14269">
    <property type="entry name" value="CDP-DIACYLGLYCEROL--GLYCEROL-3-PHOSPHATE 3-PHOSPHATIDYLTRANSFERASE-RELATED"/>
    <property type="match status" value="1"/>
</dbReference>
<dbReference type="InterPro" id="IPR048254">
    <property type="entry name" value="CDP_ALCOHOL_P_TRANSF_CS"/>
</dbReference>
<comment type="function">
    <text evidence="1">This protein catalyzes the committed step to the synthesis of the acidic phospholipids.</text>
</comment>
<dbReference type="Gene3D" id="1.20.120.1760">
    <property type="match status" value="1"/>
</dbReference>
<evidence type="ECO:0000256" key="17">
    <source>
        <dbReference type="ARBA" id="ARBA00048586"/>
    </source>
</evidence>
<evidence type="ECO:0000256" key="8">
    <source>
        <dbReference type="ARBA" id="ARBA00022475"/>
    </source>
</evidence>
<keyword evidence="14 20" id="KW-0472">Membrane</keyword>
<dbReference type="RefSeq" id="WP_249315959.1">
    <property type="nucleotide sequence ID" value="NZ_JACRSR010000001.1"/>
</dbReference>
<comment type="subcellular location">
    <subcellularLocation>
        <location evidence="2">Cell membrane</location>
        <topology evidence="2">Multi-pass membrane protein</topology>
    </subcellularLocation>
</comment>
<evidence type="ECO:0000313" key="21">
    <source>
        <dbReference type="EMBL" id="MBC8530619.1"/>
    </source>
</evidence>
<proteinExistence type="inferred from homology"/>
<evidence type="ECO:0000256" key="7">
    <source>
        <dbReference type="ARBA" id="ARBA00014944"/>
    </source>
</evidence>
<keyword evidence="13" id="KW-0443">Lipid metabolism</keyword>
<accession>A0A926D356</accession>
<evidence type="ECO:0000256" key="4">
    <source>
        <dbReference type="ARBA" id="ARBA00005189"/>
    </source>
</evidence>
<evidence type="ECO:0000256" key="16">
    <source>
        <dbReference type="ARBA" id="ARBA00023264"/>
    </source>
</evidence>
<keyword evidence="15" id="KW-0594">Phospholipid biosynthesis</keyword>
<evidence type="ECO:0000256" key="20">
    <source>
        <dbReference type="SAM" id="Phobius"/>
    </source>
</evidence>
<evidence type="ECO:0000256" key="13">
    <source>
        <dbReference type="ARBA" id="ARBA00023098"/>
    </source>
</evidence>
<comment type="pathway">
    <text evidence="3">Phospholipid metabolism; phosphatidylglycerol biosynthesis; phosphatidylglycerol from CDP-diacylglycerol: step 1/2.</text>
</comment>
<evidence type="ECO:0000256" key="12">
    <source>
        <dbReference type="ARBA" id="ARBA00022989"/>
    </source>
</evidence>
<dbReference type="Pfam" id="PF01066">
    <property type="entry name" value="CDP-OH_P_transf"/>
    <property type="match status" value="1"/>
</dbReference>
<keyword evidence="10 19" id="KW-0808">Transferase</keyword>
<feature type="transmembrane region" description="Helical" evidence="20">
    <location>
        <begin position="72"/>
        <end position="97"/>
    </location>
</feature>
<evidence type="ECO:0000256" key="5">
    <source>
        <dbReference type="ARBA" id="ARBA00010441"/>
    </source>
</evidence>
<organism evidence="21 22">
    <name type="scientific">Gehongia tenuis</name>
    <dbReference type="NCBI Taxonomy" id="2763655"/>
    <lineage>
        <taxon>Bacteria</taxon>
        <taxon>Bacillati</taxon>
        <taxon>Bacillota</taxon>
        <taxon>Clostridia</taxon>
        <taxon>Christensenellales</taxon>
        <taxon>Christensenellaceae</taxon>
        <taxon>Gehongia</taxon>
    </lineage>
</organism>
<name>A0A926D356_9FIRM</name>
<dbReference type="GO" id="GO:0046474">
    <property type="term" value="P:glycerophospholipid biosynthetic process"/>
    <property type="evidence" value="ECO:0007669"/>
    <property type="project" value="TreeGrafter"/>
</dbReference>
<dbReference type="InterPro" id="IPR050324">
    <property type="entry name" value="CDP-alcohol_PTase-I"/>
</dbReference>
<dbReference type="GO" id="GO:0008444">
    <property type="term" value="F:CDP-diacylglycerol-glycerol-3-phosphate 3-phosphatidyltransferase activity"/>
    <property type="evidence" value="ECO:0007669"/>
    <property type="project" value="UniProtKB-UniRule"/>
</dbReference>
<sequence>MTLASKITIARILLIPIFMVFMLVPGIPYGNYIAAFIFVVASVTDSLDGHIARSRNQVTTFGKFLDPLADKLLVTSALIILVEQGKVPSAIAFIIVAREFLVSGLRMVAVTEGKVIAASMLGKIKTVIQLVAIVVILMDNMPFSLIGVPAADILLYVALFLTLWSGIDYFVVNRHVLNFGTKEDETK</sequence>
<dbReference type="PROSITE" id="PS00379">
    <property type="entry name" value="CDP_ALCOHOL_P_TRANSF"/>
    <property type="match status" value="1"/>
</dbReference>
<evidence type="ECO:0000256" key="9">
    <source>
        <dbReference type="ARBA" id="ARBA00022516"/>
    </source>
</evidence>
<comment type="catalytic activity">
    <reaction evidence="17">
        <text>a CDP-1,2-diacyl-sn-glycerol + sn-glycerol 3-phosphate = a 1,2-diacyl-sn-glycero-3-phospho-(1'-sn-glycero-3'-phosphate) + CMP + H(+)</text>
        <dbReference type="Rhea" id="RHEA:12593"/>
        <dbReference type="ChEBI" id="CHEBI:15378"/>
        <dbReference type="ChEBI" id="CHEBI:57597"/>
        <dbReference type="ChEBI" id="CHEBI:58332"/>
        <dbReference type="ChEBI" id="CHEBI:60110"/>
        <dbReference type="ChEBI" id="CHEBI:60377"/>
        <dbReference type="EC" id="2.7.8.5"/>
    </reaction>
</comment>
<dbReference type="GO" id="GO:0005886">
    <property type="term" value="C:plasma membrane"/>
    <property type="evidence" value="ECO:0007669"/>
    <property type="project" value="UniProtKB-SubCell"/>
</dbReference>
<evidence type="ECO:0000256" key="14">
    <source>
        <dbReference type="ARBA" id="ARBA00023136"/>
    </source>
</evidence>
<dbReference type="PIRSF" id="PIRSF000847">
    <property type="entry name" value="Phos_ph_gly_syn"/>
    <property type="match status" value="1"/>
</dbReference>
<evidence type="ECO:0000256" key="15">
    <source>
        <dbReference type="ARBA" id="ARBA00023209"/>
    </source>
</evidence>
<evidence type="ECO:0000256" key="1">
    <source>
        <dbReference type="ARBA" id="ARBA00003973"/>
    </source>
</evidence>
<keyword evidence="12 20" id="KW-1133">Transmembrane helix</keyword>
<evidence type="ECO:0000256" key="10">
    <source>
        <dbReference type="ARBA" id="ARBA00022679"/>
    </source>
</evidence>
<keyword evidence="9" id="KW-0444">Lipid biosynthesis</keyword>
<dbReference type="InterPro" id="IPR043130">
    <property type="entry name" value="CDP-OH_PTrfase_TM_dom"/>
</dbReference>
<dbReference type="EMBL" id="JACRSR010000001">
    <property type="protein sequence ID" value="MBC8530619.1"/>
    <property type="molecule type" value="Genomic_DNA"/>
</dbReference>
<keyword evidence="8" id="KW-1003">Cell membrane</keyword>
<gene>
    <name evidence="21" type="primary">pgsA</name>
    <name evidence="21" type="ORF">H8696_01990</name>
</gene>
<dbReference type="InterPro" id="IPR004570">
    <property type="entry name" value="Phosphatidylglycerol_P_synth"/>
</dbReference>
<evidence type="ECO:0000256" key="6">
    <source>
        <dbReference type="ARBA" id="ARBA00013170"/>
    </source>
</evidence>
<evidence type="ECO:0000256" key="2">
    <source>
        <dbReference type="ARBA" id="ARBA00004651"/>
    </source>
</evidence>
<dbReference type="FunFam" id="1.20.120.1760:FF:000004">
    <property type="entry name" value="CDP-diacylglycerol--glycerol-3-phosphate 3-phosphatidyltransferase"/>
    <property type="match status" value="1"/>
</dbReference>
<dbReference type="InterPro" id="IPR000462">
    <property type="entry name" value="CDP-OH_P_trans"/>
</dbReference>
<keyword evidence="11 20" id="KW-0812">Transmembrane</keyword>
<feature type="transmembrane region" description="Helical" evidence="20">
    <location>
        <begin position="153"/>
        <end position="172"/>
    </location>
</feature>
<dbReference type="Proteomes" id="UP000623172">
    <property type="component" value="Unassembled WGS sequence"/>
</dbReference>
<comment type="caution">
    <text evidence="21">The sequence shown here is derived from an EMBL/GenBank/DDBJ whole genome shotgun (WGS) entry which is preliminary data.</text>
</comment>
<reference evidence="21" key="1">
    <citation type="submission" date="2020-08" db="EMBL/GenBank/DDBJ databases">
        <title>Genome public.</title>
        <authorList>
            <person name="Liu C."/>
            <person name="Sun Q."/>
        </authorList>
    </citation>
    <scope>NUCLEOTIDE SEQUENCE</scope>
    <source>
        <strain evidence="21">NSJ-53</strain>
    </source>
</reference>
<comment type="pathway">
    <text evidence="4">Lipid metabolism.</text>
</comment>
<keyword evidence="22" id="KW-1185">Reference proteome</keyword>
<dbReference type="EC" id="2.7.8.5" evidence="6 18"/>
<evidence type="ECO:0000256" key="11">
    <source>
        <dbReference type="ARBA" id="ARBA00022692"/>
    </source>
</evidence>